<dbReference type="HOGENOM" id="CLU_000690_1_1_1"/>
<comment type="catalytic activity">
    <reaction evidence="1">
        <text>a 1,2-diacyl-sn-glycero-3-phosphocholine + H2O = a 1,2-diacyl-sn-glycero-3-phosphate + choline + H(+)</text>
        <dbReference type="Rhea" id="RHEA:14445"/>
        <dbReference type="ChEBI" id="CHEBI:15354"/>
        <dbReference type="ChEBI" id="CHEBI:15377"/>
        <dbReference type="ChEBI" id="CHEBI:15378"/>
        <dbReference type="ChEBI" id="CHEBI:57643"/>
        <dbReference type="ChEBI" id="CHEBI:58608"/>
        <dbReference type="EC" id="3.1.4.4"/>
    </reaction>
</comment>
<dbReference type="PANTHER" id="PTHR18896:SF76">
    <property type="entry name" value="PHOSPHOLIPASE"/>
    <property type="match status" value="1"/>
</dbReference>
<dbReference type="GO" id="GO:0004630">
    <property type="term" value="F:phospholipase D activity"/>
    <property type="evidence" value="ECO:0007669"/>
    <property type="project" value="UniProtKB-EC"/>
</dbReference>
<dbReference type="SMART" id="SM00155">
    <property type="entry name" value="PLDc"/>
    <property type="match status" value="2"/>
</dbReference>
<dbReference type="InterPro" id="IPR001683">
    <property type="entry name" value="PX_dom"/>
</dbReference>
<feature type="compositionally biased region" description="Basic and acidic residues" evidence="11">
    <location>
        <begin position="1699"/>
        <end position="1716"/>
    </location>
</feature>
<dbReference type="Gene3D" id="3.30.870.10">
    <property type="entry name" value="Endonuclease Chain A"/>
    <property type="match status" value="2"/>
</dbReference>
<dbReference type="GO" id="GO:0035091">
    <property type="term" value="F:phosphatidylinositol binding"/>
    <property type="evidence" value="ECO:0007669"/>
    <property type="project" value="InterPro"/>
</dbReference>
<evidence type="ECO:0000256" key="8">
    <source>
        <dbReference type="ARBA" id="ARBA00042228"/>
    </source>
</evidence>
<evidence type="ECO:0000256" key="11">
    <source>
        <dbReference type="SAM" id="MobiDB-lite"/>
    </source>
</evidence>
<evidence type="ECO:0000313" key="15">
    <source>
        <dbReference type="Proteomes" id="UP000054248"/>
    </source>
</evidence>
<organism evidence="14 15">
    <name type="scientific">Tulasnella calospora MUT 4182</name>
    <dbReference type="NCBI Taxonomy" id="1051891"/>
    <lineage>
        <taxon>Eukaryota</taxon>
        <taxon>Fungi</taxon>
        <taxon>Dikarya</taxon>
        <taxon>Basidiomycota</taxon>
        <taxon>Agaricomycotina</taxon>
        <taxon>Agaricomycetes</taxon>
        <taxon>Cantharellales</taxon>
        <taxon>Tulasnellaceae</taxon>
        <taxon>Tulasnella</taxon>
    </lineage>
</organism>
<dbReference type="OrthoDB" id="14911at2759"/>
<dbReference type="SUPFAM" id="SSF64268">
    <property type="entry name" value="PX domain"/>
    <property type="match status" value="1"/>
</dbReference>
<keyword evidence="6" id="KW-0442">Lipid degradation</keyword>
<evidence type="ECO:0000256" key="9">
    <source>
        <dbReference type="ARBA" id="ARBA00074658"/>
    </source>
</evidence>
<evidence type="ECO:0000256" key="4">
    <source>
        <dbReference type="ARBA" id="ARBA00022737"/>
    </source>
</evidence>
<evidence type="ECO:0000256" key="6">
    <source>
        <dbReference type="ARBA" id="ARBA00022963"/>
    </source>
</evidence>
<dbReference type="InterPro" id="IPR025202">
    <property type="entry name" value="PLD-like_dom"/>
</dbReference>
<dbReference type="Pfam" id="PF13091">
    <property type="entry name" value="PLDc_2"/>
    <property type="match status" value="1"/>
</dbReference>
<dbReference type="STRING" id="1051891.A0A0C3L9B1"/>
<dbReference type="SUPFAM" id="SSF56024">
    <property type="entry name" value="Phospholipase D/nuclease"/>
    <property type="match status" value="2"/>
</dbReference>
<evidence type="ECO:0000256" key="5">
    <source>
        <dbReference type="ARBA" id="ARBA00022801"/>
    </source>
</evidence>
<keyword evidence="15" id="KW-1185">Reference proteome</keyword>
<feature type="compositionally biased region" description="Low complexity" evidence="11">
    <location>
        <begin position="121"/>
        <end position="130"/>
    </location>
</feature>
<feature type="region of interest" description="Disordered" evidence="11">
    <location>
        <begin position="1475"/>
        <end position="1496"/>
    </location>
</feature>
<dbReference type="Pfam" id="PF00614">
    <property type="entry name" value="PLDc"/>
    <property type="match status" value="1"/>
</dbReference>
<protein>
    <recommendedName>
        <fullName evidence="9">Phospholipase D1</fullName>
        <ecNumber evidence="3">3.1.4.4</ecNumber>
    </recommendedName>
    <alternativeName>
        <fullName evidence="8">Choline phosphatase 1</fullName>
    </alternativeName>
    <alternativeName>
        <fullName evidence="10">Phosphatidylcholine-hydrolyzing phospholipase D1</fullName>
    </alternativeName>
</protein>
<feature type="compositionally biased region" description="Polar residues" evidence="11">
    <location>
        <begin position="615"/>
        <end position="626"/>
    </location>
</feature>
<accession>A0A0C3L9B1</accession>
<evidence type="ECO:0000259" key="13">
    <source>
        <dbReference type="PROSITE" id="PS50195"/>
    </source>
</evidence>
<feature type="region of interest" description="Disordered" evidence="11">
    <location>
        <begin position="569"/>
        <end position="816"/>
    </location>
</feature>
<feature type="domain" description="PLD phosphodiesterase" evidence="12">
    <location>
        <begin position="981"/>
        <end position="1008"/>
    </location>
</feature>
<dbReference type="Proteomes" id="UP000054248">
    <property type="component" value="Unassembled WGS sequence"/>
</dbReference>
<dbReference type="SMART" id="SM00312">
    <property type="entry name" value="PX"/>
    <property type="match status" value="1"/>
</dbReference>
<dbReference type="EC" id="3.1.4.4" evidence="3"/>
<dbReference type="EMBL" id="KN822972">
    <property type="protein sequence ID" value="KIO30418.1"/>
    <property type="molecule type" value="Genomic_DNA"/>
</dbReference>
<feature type="compositionally biased region" description="Basic and acidic residues" evidence="11">
    <location>
        <begin position="691"/>
        <end position="702"/>
    </location>
</feature>
<feature type="region of interest" description="Disordered" evidence="11">
    <location>
        <begin position="1540"/>
        <end position="1577"/>
    </location>
</feature>
<feature type="region of interest" description="Disordered" evidence="11">
    <location>
        <begin position="241"/>
        <end position="267"/>
    </location>
</feature>
<evidence type="ECO:0000256" key="3">
    <source>
        <dbReference type="ARBA" id="ARBA00012027"/>
    </source>
</evidence>
<dbReference type="PROSITE" id="PS50035">
    <property type="entry name" value="PLD"/>
    <property type="match status" value="2"/>
</dbReference>
<feature type="domain" description="PX" evidence="13">
    <location>
        <begin position="342"/>
        <end position="480"/>
    </location>
</feature>
<gene>
    <name evidence="14" type="ORF">M407DRAFT_20483</name>
</gene>
<evidence type="ECO:0000313" key="14">
    <source>
        <dbReference type="EMBL" id="KIO30418.1"/>
    </source>
</evidence>
<feature type="compositionally biased region" description="Low complexity" evidence="11">
    <location>
        <begin position="758"/>
        <end position="772"/>
    </location>
</feature>
<dbReference type="FunFam" id="3.30.870.10:FF:000011">
    <property type="entry name" value="Phospholipase"/>
    <property type="match status" value="1"/>
</dbReference>
<feature type="compositionally biased region" description="Polar residues" evidence="11">
    <location>
        <begin position="719"/>
        <end position="734"/>
    </location>
</feature>
<proteinExistence type="inferred from homology"/>
<dbReference type="PROSITE" id="PS50195">
    <property type="entry name" value="PX"/>
    <property type="match status" value="1"/>
</dbReference>
<sequence>MPHLAQIVESVHHAHQQPSAEEVSSDAPPSNDTPVEHARLQPKRSVSASVPNSPRSAANNTLRSPSLSVPHSPQQQPSRGYTEAIDPQAADFVRTDSGFRSAWSYKNPDEERKGSRRSRRGSWTGTSRSPTVDDSGGLWRRWVEIPLGLAPPEDGEQPPQEDRVESPKSEHGELGPRTSSPEPHHDEPQTASGEGSGAAQQQQQHQDSGAGSPSRQGSTSLWPLPLPDPLKFLGLTRTQSMPHIGSRKTSRQGTQESHGENGGDTHAAATQRWTALRQRLRASSTAGGLSPLKRKRRSLVVPPSMAAQVDLNEELMAGPLALQILRMWFERDENGRRRVPVLLQHLKIRVSDSVHPLHGSHAVFRIECEYGDGAARWVIYRELKDFLSLHAHYSFSYTAYRASAGGNELKIPEFPRAGIPLFNILKKEAREKGNSAGRAEFARQQREALENYLIGLIKAVIFRPEANRLCRWFEISALSVALASRGGIQGKAGLLRVISSNSSRKGPHPINFSAWKRSQTQTWWLVRESYLVSVADPAELTIDDVFMLDADFSIERPKRVYRQGLNLLHIGGSGKEGDDEESRRHEWDLSKRQEKGKEKEKDGETERGETETIKSRSTIRQLFSRSSKSRERPNGDTHPAKEEAEKDKDKAKSQRDSASLKEKSKAGADRLTVPNQRGQERDASTSPAEGQEDRPQTPEERPTGIIGNVTQADVKPVKSSPNAKGQYRTANPQGTDVDGVPDPHTHHGSRWLKKLGRRSSSASTSSRSSASSNDTNHQTVIDPSIGQDPRNVGPKEEEEVAGGGSGNTKKKKQATDVSQHTFYIKNGQRRLKLVAKNERQMLQFIASMERMAAQSHWTGENRFGSFAPIRLNVNAQWLADGRDYFWNLSRAIMLAKERIYIHDWWLSPELYLRRPGQEHYRLDRLLQRKAEQGVKIYVILYKEVSNRTTPIDSNYAKRKLMALHPNIMVQRSPAHFSTGTFYWAHHEKMCVIDEAIAFMGGLDLCFGRWDTPQHVMVDDGNIEGPEGANCIWPGKDYSNARVMDFHTLNKPHEDMYDRSKVARMPWCVQEKTVCARIPSLTLDRVHSSRHDVGIQFVGQPARDLCRHFVDRWNYLLRTKTHSRVMPFLLPAPDFKVTELNDQGLTGTCEVQICRSAGPWSLGTTSRIEHSIHNAYLKAIELSEHFVYIENQFFITSTVVNDIPVENNIGDALVDRIIRAHKEKTPWRACIVIPLLPGFTFPIDHNDASAIRLIVELQNRSICRGPHSIFSRLRKEGIDPNDYISLFSLRGWGKLENSTLTTEQVYIHAKIMIVDDRVAIIGSANINERSMRGDRDSELAVVVRDTDMIPGKMAGKSFKVGRFAHTLRIRLMREHVGIDTDAMYEEDLMATHAKEKPEDIKTWDPDHEQVRGKTEGITTVKHRGTMERYEVLARDVGEQALMGIGEATAKLVGKQTKHGLPNTAVSTSKYKDEEKRIYGSDGSQQPGFASSKVPTLEEKVVAEHLPKKREEGQDQPLMDAIDEGQNETGSDAVSEARVQDGGDLFGAPADAAPSAKEDNRPPNVRPGQDEASAAERSAVAARQQLRKHLAVKTGAKPYTIPTPKPEIDPHGFSDPLDPRFWKDAWCATAVHNTEIYRKVFHCTPDDLVTTWKMYKEYLLFQERLNKPPKDAPPTAPHVGRVPSEGGTAGEEAGGPPNTHPDGELDPKEFVLSDKKDANPIQRSRSPTNDGESSSHLNPPPSAGSQRRSGDPGIGPDGRPRRPTNFDEPLEQWERDEFESLLEGVKGHLVVFPIRFLEGEDTANNFLFNSDRLLPMPIFN</sequence>
<dbReference type="GO" id="GO:0009395">
    <property type="term" value="P:phospholipid catabolic process"/>
    <property type="evidence" value="ECO:0007669"/>
    <property type="project" value="TreeGrafter"/>
</dbReference>
<dbReference type="InterPro" id="IPR015679">
    <property type="entry name" value="PLipase_D_fam"/>
</dbReference>
<evidence type="ECO:0000259" key="12">
    <source>
        <dbReference type="PROSITE" id="PS50035"/>
    </source>
</evidence>
<name>A0A0C3L9B1_9AGAM</name>
<comment type="similarity">
    <text evidence="2">Belongs to the phospholipase D family.</text>
</comment>
<feature type="compositionally biased region" description="Basic and acidic residues" evidence="11">
    <location>
        <begin position="628"/>
        <end position="668"/>
    </location>
</feature>
<dbReference type="CDD" id="cd09138">
    <property type="entry name" value="PLDc_vPLD1_2_yPLD_like_1"/>
    <property type="match status" value="1"/>
</dbReference>
<dbReference type="CDD" id="cd06093">
    <property type="entry name" value="PX_domain"/>
    <property type="match status" value="1"/>
</dbReference>
<evidence type="ECO:0000256" key="1">
    <source>
        <dbReference type="ARBA" id="ARBA00000798"/>
    </source>
</evidence>
<feature type="compositionally biased region" description="Basic and acidic residues" evidence="11">
    <location>
        <begin position="160"/>
        <end position="174"/>
    </location>
</feature>
<feature type="compositionally biased region" description="Basic residues" evidence="11">
    <location>
        <begin position="746"/>
        <end position="757"/>
    </location>
</feature>
<keyword evidence="5" id="KW-0378">Hydrolase</keyword>
<evidence type="ECO:0000256" key="7">
    <source>
        <dbReference type="ARBA" id="ARBA00023098"/>
    </source>
</evidence>
<keyword evidence="4" id="KW-0677">Repeat</keyword>
<feature type="region of interest" description="Disordered" evidence="11">
    <location>
        <begin position="1"/>
        <end position="225"/>
    </location>
</feature>
<evidence type="ECO:0000256" key="2">
    <source>
        <dbReference type="ARBA" id="ARBA00008664"/>
    </source>
</evidence>
<feature type="domain" description="PLD phosphodiesterase" evidence="12">
    <location>
        <begin position="1302"/>
        <end position="1329"/>
    </location>
</feature>
<dbReference type="Gene3D" id="3.30.1520.10">
    <property type="entry name" value="Phox-like domain"/>
    <property type="match status" value="1"/>
</dbReference>
<dbReference type="InterPro" id="IPR036871">
    <property type="entry name" value="PX_dom_sf"/>
</dbReference>
<evidence type="ECO:0000256" key="10">
    <source>
        <dbReference type="ARBA" id="ARBA00079280"/>
    </source>
</evidence>
<reference evidence="14 15" key="1">
    <citation type="submission" date="2014-04" db="EMBL/GenBank/DDBJ databases">
        <authorList>
            <consortium name="DOE Joint Genome Institute"/>
            <person name="Kuo A."/>
            <person name="Girlanda M."/>
            <person name="Perotto S."/>
            <person name="Kohler A."/>
            <person name="Nagy L.G."/>
            <person name="Floudas D."/>
            <person name="Copeland A."/>
            <person name="Barry K.W."/>
            <person name="Cichocki N."/>
            <person name="Veneault-Fourrey C."/>
            <person name="LaButti K."/>
            <person name="Lindquist E.A."/>
            <person name="Lipzen A."/>
            <person name="Lundell T."/>
            <person name="Morin E."/>
            <person name="Murat C."/>
            <person name="Sun H."/>
            <person name="Tunlid A."/>
            <person name="Henrissat B."/>
            <person name="Grigoriev I.V."/>
            <person name="Hibbett D.S."/>
            <person name="Martin F."/>
            <person name="Nordberg H.P."/>
            <person name="Cantor M.N."/>
            <person name="Hua S.X."/>
        </authorList>
    </citation>
    <scope>NUCLEOTIDE SEQUENCE [LARGE SCALE GENOMIC DNA]</scope>
    <source>
        <strain evidence="14 15">MUT 4182</strain>
    </source>
</reference>
<keyword evidence="7" id="KW-0443">Lipid metabolism</keyword>
<feature type="compositionally biased region" description="Polar residues" evidence="11">
    <location>
        <begin position="44"/>
        <end position="79"/>
    </location>
</feature>
<dbReference type="CDD" id="cd09141">
    <property type="entry name" value="PLDc_vPLD1_2_yPLD_like_2"/>
    <property type="match status" value="1"/>
</dbReference>
<feature type="compositionally biased region" description="Basic and acidic residues" evidence="11">
    <location>
        <begin position="581"/>
        <end position="614"/>
    </location>
</feature>
<dbReference type="PANTHER" id="PTHR18896">
    <property type="entry name" value="PHOSPHOLIPASE D"/>
    <property type="match status" value="1"/>
</dbReference>
<feature type="compositionally biased region" description="Low complexity" evidence="11">
    <location>
        <begin position="189"/>
        <end position="212"/>
    </location>
</feature>
<feature type="compositionally biased region" description="Polar residues" evidence="11">
    <location>
        <begin position="1719"/>
        <end position="1735"/>
    </location>
</feature>
<dbReference type="InterPro" id="IPR001736">
    <property type="entry name" value="PLipase_D/transphosphatidylase"/>
</dbReference>
<reference evidence="15" key="2">
    <citation type="submission" date="2015-01" db="EMBL/GenBank/DDBJ databases">
        <title>Evolutionary Origins and Diversification of the Mycorrhizal Mutualists.</title>
        <authorList>
            <consortium name="DOE Joint Genome Institute"/>
            <consortium name="Mycorrhizal Genomics Consortium"/>
            <person name="Kohler A."/>
            <person name="Kuo A."/>
            <person name="Nagy L.G."/>
            <person name="Floudas D."/>
            <person name="Copeland A."/>
            <person name="Barry K.W."/>
            <person name="Cichocki N."/>
            <person name="Veneault-Fourrey C."/>
            <person name="LaButti K."/>
            <person name="Lindquist E.A."/>
            <person name="Lipzen A."/>
            <person name="Lundell T."/>
            <person name="Morin E."/>
            <person name="Murat C."/>
            <person name="Riley R."/>
            <person name="Ohm R."/>
            <person name="Sun H."/>
            <person name="Tunlid A."/>
            <person name="Henrissat B."/>
            <person name="Grigoriev I.V."/>
            <person name="Hibbett D.S."/>
            <person name="Martin F."/>
        </authorList>
    </citation>
    <scope>NUCLEOTIDE SEQUENCE [LARGE SCALE GENOMIC DNA]</scope>
    <source>
        <strain evidence="15">MUT 4182</strain>
    </source>
</reference>
<feature type="region of interest" description="Disordered" evidence="11">
    <location>
        <begin position="1665"/>
        <end position="1767"/>
    </location>
</feature>